<dbReference type="AlphaFoldDB" id="A0A5C5XRG7"/>
<evidence type="ECO:0000313" key="8">
    <source>
        <dbReference type="Proteomes" id="UP000318053"/>
    </source>
</evidence>
<dbReference type="SUPFAM" id="SSF117074">
    <property type="entry name" value="Hypothetical protein PA1324"/>
    <property type="match status" value="1"/>
</dbReference>
<feature type="region of interest" description="Disordered" evidence="4">
    <location>
        <begin position="321"/>
        <end position="350"/>
    </location>
</feature>
<comment type="caution">
    <text evidence="7">The sequence shown here is derived from an EMBL/GenBank/DDBJ whole genome shotgun (WGS) entry which is preliminary data.</text>
</comment>
<proteinExistence type="predicted"/>
<dbReference type="InterPro" id="IPR002102">
    <property type="entry name" value="Cohesin_dom"/>
</dbReference>
<evidence type="ECO:0000256" key="1">
    <source>
        <dbReference type="ARBA" id="ARBA00004613"/>
    </source>
</evidence>
<dbReference type="Gene3D" id="2.60.40.680">
    <property type="match status" value="1"/>
</dbReference>
<comment type="subcellular location">
    <subcellularLocation>
        <location evidence="1">Secreted</location>
    </subcellularLocation>
</comment>
<evidence type="ECO:0000256" key="4">
    <source>
        <dbReference type="SAM" id="MobiDB-lite"/>
    </source>
</evidence>
<dbReference type="SUPFAM" id="SSF49384">
    <property type="entry name" value="Carbohydrate-binding domain"/>
    <property type="match status" value="1"/>
</dbReference>
<dbReference type="InterPro" id="IPR033764">
    <property type="entry name" value="Sdr_B"/>
</dbReference>
<dbReference type="GO" id="GO:0005576">
    <property type="term" value="C:extracellular region"/>
    <property type="evidence" value="ECO:0007669"/>
    <property type="project" value="UniProtKB-SubCell"/>
</dbReference>
<dbReference type="GO" id="GO:0030246">
    <property type="term" value="F:carbohydrate binding"/>
    <property type="evidence" value="ECO:0007669"/>
    <property type="project" value="InterPro"/>
</dbReference>
<dbReference type="EMBL" id="SJPK01000007">
    <property type="protein sequence ID" value="TWT65248.1"/>
    <property type="molecule type" value="Genomic_DNA"/>
</dbReference>
<keyword evidence="3" id="KW-0732">Signal</keyword>
<evidence type="ECO:0000256" key="3">
    <source>
        <dbReference type="ARBA" id="ARBA00022729"/>
    </source>
</evidence>
<dbReference type="InterPro" id="IPR051417">
    <property type="entry name" value="SDr/BOS_complex"/>
</dbReference>
<dbReference type="InterPro" id="IPR013783">
    <property type="entry name" value="Ig-like_fold"/>
</dbReference>
<dbReference type="Pfam" id="PF17210">
    <property type="entry name" value="SdrD_B"/>
    <property type="match status" value="1"/>
</dbReference>
<keyword evidence="2" id="KW-0964">Secreted</keyword>
<reference evidence="7 8" key="1">
    <citation type="submission" date="2019-02" db="EMBL/GenBank/DDBJ databases">
        <title>Deep-cultivation of Planctomycetes and their phenomic and genomic characterization uncovers novel biology.</title>
        <authorList>
            <person name="Wiegand S."/>
            <person name="Jogler M."/>
            <person name="Boedeker C."/>
            <person name="Pinto D."/>
            <person name="Vollmers J."/>
            <person name="Rivas-Marin E."/>
            <person name="Kohn T."/>
            <person name="Peeters S.H."/>
            <person name="Heuer A."/>
            <person name="Rast P."/>
            <person name="Oberbeckmann S."/>
            <person name="Bunk B."/>
            <person name="Jeske O."/>
            <person name="Meyerdierks A."/>
            <person name="Storesund J.E."/>
            <person name="Kallscheuer N."/>
            <person name="Luecker S."/>
            <person name="Lage O.M."/>
            <person name="Pohl T."/>
            <person name="Merkel B.J."/>
            <person name="Hornburger P."/>
            <person name="Mueller R.-W."/>
            <person name="Bruemmer F."/>
            <person name="Labrenz M."/>
            <person name="Spormann A.M."/>
            <person name="Op Den Camp H."/>
            <person name="Overmann J."/>
            <person name="Amann R."/>
            <person name="Jetten M.S.M."/>
            <person name="Mascher T."/>
            <person name="Medema M.H."/>
            <person name="Devos D.P."/>
            <person name="Kaster A.-K."/>
            <person name="Ovreas L."/>
            <person name="Rohde M."/>
            <person name="Galperin M.Y."/>
            <person name="Jogler C."/>
        </authorList>
    </citation>
    <scope>NUCLEOTIDE SEQUENCE [LARGE SCALE GENOMIC DNA]</scope>
    <source>
        <strain evidence="7 8">CA85</strain>
    </source>
</reference>
<dbReference type="PANTHER" id="PTHR23303">
    <property type="entry name" value="CARBOXYPEPTIDASE REGULATORY REGION-CONTAINING"/>
    <property type="match status" value="1"/>
</dbReference>
<evidence type="ECO:0000256" key="2">
    <source>
        <dbReference type="ARBA" id="ARBA00022525"/>
    </source>
</evidence>
<evidence type="ECO:0000259" key="6">
    <source>
        <dbReference type="Pfam" id="PF17210"/>
    </source>
</evidence>
<protein>
    <submittedName>
        <fullName evidence="7">Cohesin domain protein</fullName>
    </submittedName>
</protein>
<feature type="domain" description="Cohesin" evidence="5">
    <location>
        <begin position="44"/>
        <end position="153"/>
    </location>
</feature>
<gene>
    <name evidence="7" type="ORF">CA85_31600</name>
</gene>
<sequence>MRNLTPHLRVQLNMNRNRSRPLTVQPLESRRLLAAVDIPDDLMGAPSAIVSAPVNIDDAADVRGAEIRLSYDTDQLDLDPDAITAGSVWTAADTQITVNVDDAAGTVVIFVSASAELSAGGGSLVILPFSIASDAVVGESAVLDLTEVTLNEGQIPVTPTPIPGDDATDGLITVTEGTGDETIAGFVYADTNNNNTPETVEGIPGVVITLINTTTGESLQTTTDDTGRYAFEDLSPATYQIVQTQPTAYIDGGDNELSVTLDADETLADQNFRELGLKAQYVYSRLHTTLVRPVGSAPWVDTIRQINIDAANDANEVSEAAADASQSDSASAAASSIAESPSSAAGEPLPPANLFSEAIDLLADQVQALPPAVESGQSDRDDETVARDEAMTSMRIW</sequence>
<evidence type="ECO:0000313" key="7">
    <source>
        <dbReference type="EMBL" id="TWT65248.1"/>
    </source>
</evidence>
<accession>A0A5C5XRG7</accession>
<keyword evidence="8" id="KW-1185">Reference proteome</keyword>
<feature type="domain" description="SD-repeat containing protein B" evidence="6">
    <location>
        <begin position="183"/>
        <end position="273"/>
    </location>
</feature>
<dbReference type="Pfam" id="PF00963">
    <property type="entry name" value="Cohesin"/>
    <property type="match status" value="1"/>
</dbReference>
<dbReference type="Proteomes" id="UP000318053">
    <property type="component" value="Unassembled WGS sequence"/>
</dbReference>
<dbReference type="InterPro" id="IPR008965">
    <property type="entry name" value="CBM2/CBM3_carb-bd_dom_sf"/>
</dbReference>
<organism evidence="7 8">
    <name type="scientific">Allorhodopirellula solitaria</name>
    <dbReference type="NCBI Taxonomy" id="2527987"/>
    <lineage>
        <taxon>Bacteria</taxon>
        <taxon>Pseudomonadati</taxon>
        <taxon>Planctomycetota</taxon>
        <taxon>Planctomycetia</taxon>
        <taxon>Pirellulales</taxon>
        <taxon>Pirellulaceae</taxon>
        <taxon>Allorhodopirellula</taxon>
    </lineage>
</organism>
<evidence type="ECO:0000259" key="5">
    <source>
        <dbReference type="Pfam" id="PF00963"/>
    </source>
</evidence>
<name>A0A5C5XRG7_9BACT</name>
<feature type="compositionally biased region" description="Low complexity" evidence="4">
    <location>
        <begin position="321"/>
        <end position="345"/>
    </location>
</feature>
<dbReference type="Gene3D" id="2.60.40.10">
    <property type="entry name" value="Immunoglobulins"/>
    <property type="match status" value="1"/>
</dbReference>
<dbReference type="GO" id="GO:0000272">
    <property type="term" value="P:polysaccharide catabolic process"/>
    <property type="evidence" value="ECO:0007669"/>
    <property type="project" value="InterPro"/>
</dbReference>